<dbReference type="EMBL" id="AWWV01010758">
    <property type="protein sequence ID" value="OMO77334.1"/>
    <property type="molecule type" value="Genomic_DNA"/>
</dbReference>
<comment type="caution">
    <text evidence="1">The sequence shown here is derived from an EMBL/GenBank/DDBJ whole genome shotgun (WGS) entry which is preliminary data.</text>
</comment>
<keyword evidence="2" id="KW-1185">Reference proteome</keyword>
<proteinExistence type="predicted"/>
<protein>
    <submittedName>
        <fullName evidence="1">Uncharacterized protein</fullName>
    </submittedName>
</protein>
<sequence length="21" mass="2539">MAFKDRRKPLILQMKPIDLQP</sequence>
<accession>A0A1R3I444</accession>
<dbReference type="AlphaFoldDB" id="A0A1R3I444"/>
<dbReference type="Gramene" id="OMO77334">
    <property type="protein sequence ID" value="OMO77334"/>
    <property type="gene ID" value="CCACVL1_15075"/>
</dbReference>
<name>A0A1R3I444_COCAP</name>
<evidence type="ECO:0000313" key="1">
    <source>
        <dbReference type="EMBL" id="OMO77334.1"/>
    </source>
</evidence>
<organism evidence="1 2">
    <name type="scientific">Corchorus capsularis</name>
    <name type="common">Jute</name>
    <dbReference type="NCBI Taxonomy" id="210143"/>
    <lineage>
        <taxon>Eukaryota</taxon>
        <taxon>Viridiplantae</taxon>
        <taxon>Streptophyta</taxon>
        <taxon>Embryophyta</taxon>
        <taxon>Tracheophyta</taxon>
        <taxon>Spermatophyta</taxon>
        <taxon>Magnoliopsida</taxon>
        <taxon>eudicotyledons</taxon>
        <taxon>Gunneridae</taxon>
        <taxon>Pentapetalae</taxon>
        <taxon>rosids</taxon>
        <taxon>malvids</taxon>
        <taxon>Malvales</taxon>
        <taxon>Malvaceae</taxon>
        <taxon>Grewioideae</taxon>
        <taxon>Apeibeae</taxon>
        <taxon>Corchorus</taxon>
    </lineage>
</organism>
<evidence type="ECO:0000313" key="2">
    <source>
        <dbReference type="Proteomes" id="UP000188268"/>
    </source>
</evidence>
<reference evidence="1 2" key="1">
    <citation type="submission" date="2013-09" db="EMBL/GenBank/DDBJ databases">
        <title>Corchorus capsularis genome sequencing.</title>
        <authorList>
            <person name="Alam M."/>
            <person name="Haque M.S."/>
            <person name="Islam M.S."/>
            <person name="Emdad E.M."/>
            <person name="Islam M.M."/>
            <person name="Ahmed B."/>
            <person name="Halim A."/>
            <person name="Hossen Q.M.M."/>
            <person name="Hossain M.Z."/>
            <person name="Ahmed R."/>
            <person name="Khan M.M."/>
            <person name="Islam R."/>
            <person name="Rashid M.M."/>
            <person name="Khan S.A."/>
            <person name="Rahman M.S."/>
            <person name="Alam M."/>
        </authorList>
    </citation>
    <scope>NUCLEOTIDE SEQUENCE [LARGE SCALE GENOMIC DNA]</scope>
    <source>
        <strain evidence="2">cv. CVL-1</strain>
        <tissue evidence="1">Whole seedling</tissue>
    </source>
</reference>
<gene>
    <name evidence="1" type="ORF">CCACVL1_15075</name>
</gene>
<dbReference type="Proteomes" id="UP000188268">
    <property type="component" value="Unassembled WGS sequence"/>
</dbReference>